<evidence type="ECO:0000256" key="5">
    <source>
        <dbReference type="ARBA" id="ARBA00023054"/>
    </source>
</evidence>
<dbReference type="CDD" id="cd00106">
    <property type="entry name" value="KISc"/>
    <property type="match status" value="1"/>
</dbReference>
<dbReference type="GO" id="GO:0008017">
    <property type="term" value="F:microtubule binding"/>
    <property type="evidence" value="ECO:0007669"/>
    <property type="project" value="InterPro"/>
</dbReference>
<evidence type="ECO:0000256" key="6">
    <source>
        <dbReference type="PROSITE-ProRule" id="PRU00283"/>
    </source>
</evidence>
<sequence>MNRSQSSGSLRRSITALPSGAVPSGNRSQSTNNLAQDENEEYHEELTVAEAEYDDSPKENITVVIRVRPFLPRELKGCQDRGEPLISTIRISDSRKSMVISDSPDANYSVGHSFTFDHIYGEDSRQDEIYENHARGAVLSVLKGYNATLFAYGQTGTGKTYTMEGFENKRELRESDIETKGSSNVNFLIRASYLQIYKEVIYDLLDPTKTNLTIREYKKKGTCVEGLTEEVVRTPKEIYQLIDKGRKGRAKAPTKLNEGSSRSHAVFIIVAEHLERTISNEEDIDCANADAITGKEVVQEVKESYRIGKLNLVDLAGSERVSVSGASGELLEETKKINLSLTCLGMVISALTKKDNYVPYRNSKLTSLLADSLGGNCRTTMLAMVSPAMEFHGESLSTLHFAKRAKCIKNIVTVNEDLDQRALLRKYEKELKKLRIELSKKSKTVVGKQRILELEEQRRRAEEDKLAAIEALESRSREFLHEKTLKRKLEEKIAHLQSQLLVGGEKIEETPAFRKLIKQEYERVHKQYEKKLQELERERQSIEEDKAQVDRYKQLLLKQRDIMIALTARLNERDETILSLQEELDAYDHHQKMLEDALDRKTAALIHLQRVSDAGLGTKEKEKQALRKIIEVKMIPYMNSIYKSLGVFETQDMEEQAKQVKKQVATVTQLMKQTANALSLSQSSEERQDGENSSFEQQQGY</sequence>
<keyword evidence="12" id="KW-1185">Reference proteome</keyword>
<dbReference type="STRING" id="5762.D2VQW9"/>
<keyword evidence="5 8" id="KW-0175">Coiled coil</keyword>
<evidence type="ECO:0000256" key="9">
    <source>
        <dbReference type="SAM" id="MobiDB-lite"/>
    </source>
</evidence>
<feature type="coiled-coil region" evidence="8">
    <location>
        <begin position="518"/>
        <end position="555"/>
    </location>
</feature>
<dbReference type="InParanoid" id="D2VQW9"/>
<dbReference type="InterPro" id="IPR036961">
    <property type="entry name" value="Kinesin_motor_dom_sf"/>
</dbReference>
<keyword evidence="7" id="KW-0493">Microtubule</keyword>
<dbReference type="KEGG" id="ngr:NAEGRDRAFT_71374"/>
<dbReference type="SMART" id="SM00129">
    <property type="entry name" value="KISc"/>
    <property type="match status" value="1"/>
</dbReference>
<dbReference type="InterPro" id="IPR019821">
    <property type="entry name" value="Kinesin_motor_CS"/>
</dbReference>
<keyword evidence="6 7" id="KW-0505">Motor protein</keyword>
<dbReference type="GO" id="GO:0007052">
    <property type="term" value="P:mitotic spindle organization"/>
    <property type="evidence" value="ECO:0007669"/>
    <property type="project" value="TreeGrafter"/>
</dbReference>
<dbReference type="GO" id="GO:0005524">
    <property type="term" value="F:ATP binding"/>
    <property type="evidence" value="ECO:0007669"/>
    <property type="project" value="UniProtKB-UniRule"/>
</dbReference>
<feature type="compositionally biased region" description="Polar residues" evidence="9">
    <location>
        <begin position="1"/>
        <end position="12"/>
    </location>
</feature>
<dbReference type="GeneID" id="8864534"/>
<proteinExistence type="inferred from homology"/>
<evidence type="ECO:0000256" key="3">
    <source>
        <dbReference type="ARBA" id="ARBA00022741"/>
    </source>
</evidence>
<keyword evidence="2" id="KW-0963">Cytoplasm</keyword>
<dbReference type="InterPro" id="IPR027640">
    <property type="entry name" value="Kinesin-like_fam"/>
</dbReference>
<dbReference type="PANTHER" id="PTHR47969:SF15">
    <property type="entry name" value="CHROMOSOME-ASSOCIATED KINESIN KIF4A-RELATED"/>
    <property type="match status" value="1"/>
</dbReference>
<feature type="region of interest" description="Disordered" evidence="9">
    <location>
        <begin position="1"/>
        <end position="41"/>
    </location>
</feature>
<dbReference type="Gene3D" id="3.40.850.10">
    <property type="entry name" value="Kinesin motor domain"/>
    <property type="match status" value="1"/>
</dbReference>
<feature type="compositionally biased region" description="Polar residues" evidence="9">
    <location>
        <begin position="691"/>
        <end position="701"/>
    </location>
</feature>
<dbReference type="AlphaFoldDB" id="D2VQW9"/>
<comment type="subcellular location">
    <subcellularLocation>
        <location evidence="1">Cytoplasm</location>
    </subcellularLocation>
</comment>
<gene>
    <name evidence="11" type="ORF">NAEGRDRAFT_71374</name>
</gene>
<feature type="region of interest" description="Disordered" evidence="9">
    <location>
        <begin position="677"/>
        <end position="701"/>
    </location>
</feature>
<dbReference type="SUPFAM" id="SSF52540">
    <property type="entry name" value="P-loop containing nucleoside triphosphate hydrolases"/>
    <property type="match status" value="1"/>
</dbReference>
<evidence type="ECO:0000256" key="7">
    <source>
        <dbReference type="RuleBase" id="RU000394"/>
    </source>
</evidence>
<dbReference type="InterPro" id="IPR001752">
    <property type="entry name" value="Kinesin_motor_dom"/>
</dbReference>
<protein>
    <recommendedName>
        <fullName evidence="7">Kinesin-like protein</fullName>
    </recommendedName>
</protein>
<dbReference type="eggNOG" id="KOG4280">
    <property type="taxonomic scope" value="Eukaryota"/>
</dbReference>
<dbReference type="Pfam" id="PF00225">
    <property type="entry name" value="Kinesin"/>
    <property type="match status" value="1"/>
</dbReference>
<keyword evidence="3 6" id="KW-0547">Nucleotide-binding</keyword>
<feature type="binding site" evidence="6">
    <location>
        <begin position="153"/>
        <end position="160"/>
    </location>
    <ligand>
        <name>ATP</name>
        <dbReference type="ChEBI" id="CHEBI:30616"/>
    </ligand>
</feature>
<dbReference type="InterPro" id="IPR027417">
    <property type="entry name" value="P-loop_NTPase"/>
</dbReference>
<feature type="coiled-coil region" evidence="8">
    <location>
        <begin position="424"/>
        <end position="472"/>
    </location>
</feature>
<dbReference type="RefSeq" id="XP_002673531.1">
    <property type="nucleotide sequence ID" value="XM_002673485.1"/>
</dbReference>
<reference evidence="11 12" key="1">
    <citation type="journal article" date="2010" name="Cell">
        <title>The genome of Naegleria gruberi illuminates early eukaryotic versatility.</title>
        <authorList>
            <person name="Fritz-Laylin L.K."/>
            <person name="Prochnik S.E."/>
            <person name="Ginger M.L."/>
            <person name="Dacks J.B."/>
            <person name="Carpenter M.L."/>
            <person name="Field M.C."/>
            <person name="Kuo A."/>
            <person name="Paredez A."/>
            <person name="Chapman J."/>
            <person name="Pham J."/>
            <person name="Shu S."/>
            <person name="Neupane R."/>
            <person name="Cipriano M."/>
            <person name="Mancuso J."/>
            <person name="Tu H."/>
            <person name="Salamov A."/>
            <person name="Lindquist E."/>
            <person name="Shapiro H."/>
            <person name="Lucas S."/>
            <person name="Grigoriev I.V."/>
            <person name="Cande W.Z."/>
            <person name="Fulton C."/>
            <person name="Rokhsar D.S."/>
            <person name="Dawson S.C."/>
        </authorList>
    </citation>
    <scope>NUCLEOTIDE SEQUENCE [LARGE SCALE GENOMIC DNA]</scope>
    <source>
        <strain evidence="11 12">NEG-M</strain>
    </source>
</reference>
<dbReference type="GO" id="GO:0007018">
    <property type="term" value="P:microtubule-based movement"/>
    <property type="evidence" value="ECO:0007669"/>
    <property type="project" value="InterPro"/>
</dbReference>
<dbReference type="GO" id="GO:0005875">
    <property type="term" value="C:microtubule associated complex"/>
    <property type="evidence" value="ECO:0007669"/>
    <property type="project" value="TreeGrafter"/>
</dbReference>
<dbReference type="PROSITE" id="PS50067">
    <property type="entry name" value="KINESIN_MOTOR_2"/>
    <property type="match status" value="1"/>
</dbReference>
<dbReference type="GO" id="GO:0005737">
    <property type="term" value="C:cytoplasm"/>
    <property type="evidence" value="ECO:0007669"/>
    <property type="project" value="UniProtKB-SubCell"/>
</dbReference>
<dbReference type="Proteomes" id="UP000006671">
    <property type="component" value="Unassembled WGS sequence"/>
</dbReference>
<organism evidence="12">
    <name type="scientific">Naegleria gruberi</name>
    <name type="common">Amoeba</name>
    <dbReference type="NCBI Taxonomy" id="5762"/>
    <lineage>
        <taxon>Eukaryota</taxon>
        <taxon>Discoba</taxon>
        <taxon>Heterolobosea</taxon>
        <taxon>Tetramitia</taxon>
        <taxon>Eutetramitia</taxon>
        <taxon>Vahlkampfiidae</taxon>
        <taxon>Naegleria</taxon>
    </lineage>
</organism>
<evidence type="ECO:0000256" key="1">
    <source>
        <dbReference type="ARBA" id="ARBA00004496"/>
    </source>
</evidence>
<evidence type="ECO:0000259" key="10">
    <source>
        <dbReference type="PROSITE" id="PS50067"/>
    </source>
</evidence>
<evidence type="ECO:0000256" key="4">
    <source>
        <dbReference type="ARBA" id="ARBA00022840"/>
    </source>
</evidence>
<comment type="similarity">
    <text evidence="6 7">Belongs to the TRAFAC class myosin-kinesin ATPase superfamily. Kinesin family.</text>
</comment>
<evidence type="ECO:0000313" key="12">
    <source>
        <dbReference type="Proteomes" id="UP000006671"/>
    </source>
</evidence>
<dbReference type="PANTHER" id="PTHR47969">
    <property type="entry name" value="CHROMOSOME-ASSOCIATED KINESIN KIF4A-RELATED"/>
    <property type="match status" value="1"/>
</dbReference>
<name>D2VQW9_NAEGR</name>
<dbReference type="PROSITE" id="PS00411">
    <property type="entry name" value="KINESIN_MOTOR_1"/>
    <property type="match status" value="1"/>
</dbReference>
<dbReference type="VEuPathDB" id="AmoebaDB:NAEGRDRAFT_71374"/>
<keyword evidence="4 6" id="KW-0067">ATP-binding</keyword>
<accession>D2VQW9</accession>
<dbReference type="EMBL" id="GG738890">
    <property type="protein sequence ID" value="EFC40787.1"/>
    <property type="molecule type" value="Genomic_DNA"/>
</dbReference>
<feature type="domain" description="Kinesin motor" evidence="10">
    <location>
        <begin position="60"/>
        <end position="408"/>
    </location>
</feature>
<dbReference type="OMA" id="DIDCANA"/>
<dbReference type="OrthoDB" id="3176171at2759"/>
<evidence type="ECO:0000313" key="11">
    <source>
        <dbReference type="EMBL" id="EFC40787.1"/>
    </source>
</evidence>
<dbReference type="PRINTS" id="PR00380">
    <property type="entry name" value="KINESINHEAVY"/>
</dbReference>
<dbReference type="GO" id="GO:0003777">
    <property type="term" value="F:microtubule motor activity"/>
    <property type="evidence" value="ECO:0007669"/>
    <property type="project" value="InterPro"/>
</dbReference>
<evidence type="ECO:0000256" key="2">
    <source>
        <dbReference type="ARBA" id="ARBA00022490"/>
    </source>
</evidence>
<dbReference type="GO" id="GO:0051231">
    <property type="term" value="P:spindle elongation"/>
    <property type="evidence" value="ECO:0007669"/>
    <property type="project" value="TreeGrafter"/>
</dbReference>
<feature type="compositionally biased region" description="Polar residues" evidence="9">
    <location>
        <begin position="25"/>
        <end position="36"/>
    </location>
</feature>
<dbReference type="GO" id="GO:0005874">
    <property type="term" value="C:microtubule"/>
    <property type="evidence" value="ECO:0007669"/>
    <property type="project" value="UniProtKB-KW"/>
</dbReference>
<evidence type="ECO:0000256" key="8">
    <source>
        <dbReference type="SAM" id="Coils"/>
    </source>
</evidence>